<feature type="region of interest" description="Disordered" evidence="1">
    <location>
        <begin position="106"/>
        <end position="135"/>
    </location>
</feature>
<feature type="domain" description="Helix-turn-helix" evidence="2">
    <location>
        <begin position="8"/>
        <end position="57"/>
    </location>
</feature>
<dbReference type="Pfam" id="PF19575">
    <property type="entry name" value="HTH_58"/>
    <property type="match status" value="1"/>
</dbReference>
<dbReference type="RefSeq" id="WP_184479953.1">
    <property type="nucleotide sequence ID" value="NZ_JACHIV010000001.1"/>
</dbReference>
<evidence type="ECO:0000313" key="4">
    <source>
        <dbReference type="Proteomes" id="UP000580474"/>
    </source>
</evidence>
<proteinExistence type="predicted"/>
<reference evidence="3 4" key="1">
    <citation type="submission" date="2020-08" db="EMBL/GenBank/DDBJ databases">
        <title>Sequencing the genomes of 1000 actinobacteria strains.</title>
        <authorList>
            <person name="Klenk H.-P."/>
        </authorList>
    </citation>
    <scope>NUCLEOTIDE SEQUENCE [LARGE SCALE GENOMIC DNA]</scope>
    <source>
        <strain evidence="3 4">DSM 45582</strain>
    </source>
</reference>
<evidence type="ECO:0000256" key="1">
    <source>
        <dbReference type="SAM" id="MobiDB-lite"/>
    </source>
</evidence>
<dbReference type="EMBL" id="JACHIV010000001">
    <property type="protein sequence ID" value="MBB5070423.1"/>
    <property type="molecule type" value="Genomic_DNA"/>
</dbReference>
<keyword evidence="4" id="KW-1185">Reference proteome</keyword>
<name>A0A840NJU0_9PSEU</name>
<feature type="region of interest" description="Disordered" evidence="1">
    <location>
        <begin position="152"/>
        <end position="171"/>
    </location>
</feature>
<evidence type="ECO:0000313" key="3">
    <source>
        <dbReference type="EMBL" id="MBB5070423.1"/>
    </source>
</evidence>
<dbReference type="InterPro" id="IPR045745">
    <property type="entry name" value="HTH_58_Actinobacteria-type"/>
</dbReference>
<gene>
    <name evidence="3" type="ORF">BJ969_003511</name>
</gene>
<organism evidence="3 4">
    <name type="scientific">Saccharopolyspora gloriosae</name>
    <dbReference type="NCBI Taxonomy" id="455344"/>
    <lineage>
        <taxon>Bacteria</taxon>
        <taxon>Bacillati</taxon>
        <taxon>Actinomycetota</taxon>
        <taxon>Actinomycetes</taxon>
        <taxon>Pseudonocardiales</taxon>
        <taxon>Pseudonocardiaceae</taxon>
        <taxon>Saccharopolyspora</taxon>
    </lineage>
</organism>
<comment type="caution">
    <text evidence="3">The sequence shown here is derived from an EMBL/GenBank/DDBJ whole genome shotgun (WGS) entry which is preliminary data.</text>
</comment>
<accession>A0A840NJU0</accession>
<protein>
    <submittedName>
        <fullName evidence="3">Lambda repressor-like predicted transcriptional regulator</fullName>
    </submittedName>
</protein>
<dbReference type="AlphaFoldDB" id="A0A840NJU0"/>
<evidence type="ECO:0000259" key="2">
    <source>
        <dbReference type="Pfam" id="PF19575"/>
    </source>
</evidence>
<dbReference type="Proteomes" id="UP000580474">
    <property type="component" value="Unassembled WGS sequence"/>
</dbReference>
<sequence length="171" mass="18686">MTTPSREAALRGRRRRTLARKLTARFDAGETVIGDLATAIGRKPSLVRRLLEEAGVHTEHSPYIGADDDQLATCLAARHHQHGDSITALIHDTSLHRARLHALLHHAEQPPRRAKAATPPPPGTGQQYLHGASLRELERRTGIDYSTLATKLRAAGVPLRPPGRSPTKPDL</sequence>